<comment type="caution">
    <text evidence="1">The sequence shown here is derived from an EMBL/GenBank/DDBJ whole genome shotgun (WGS) entry which is preliminary data.</text>
</comment>
<sequence length="74" mass="8417">MKYLNGVTVHINDKVQLWENCNGIVVCSIDTNEYSEEYSEADWKNTLKRGVLILSDQAGLIHYEEADQDLTLLG</sequence>
<dbReference type="RefSeq" id="WP_079791207.1">
    <property type="nucleotide sequence ID" value="NZ_CP079839.1"/>
</dbReference>
<name>A0A402XLC6_SALER</name>
<dbReference type="Proteomes" id="UP000885414">
    <property type="component" value="Unassembled WGS sequence"/>
</dbReference>
<evidence type="ECO:0000313" key="1">
    <source>
        <dbReference type="EMBL" id="MIV66229.1"/>
    </source>
</evidence>
<protein>
    <submittedName>
        <fullName evidence="1">Uncharacterized protein</fullName>
    </submittedName>
</protein>
<dbReference type="EMBL" id="RSUZ01000063">
    <property type="protein sequence ID" value="MIV66229.1"/>
    <property type="molecule type" value="Genomic_DNA"/>
</dbReference>
<proteinExistence type="predicted"/>
<gene>
    <name evidence="1" type="ORF">BA086_25230</name>
</gene>
<accession>A0A402XLC6</accession>
<organism evidence="1">
    <name type="scientific">Salmonella enterica</name>
    <name type="common">Salmonella choleraesuis</name>
    <dbReference type="NCBI Taxonomy" id="28901"/>
    <lineage>
        <taxon>Bacteria</taxon>
        <taxon>Pseudomonadati</taxon>
        <taxon>Pseudomonadota</taxon>
        <taxon>Gammaproteobacteria</taxon>
        <taxon>Enterobacterales</taxon>
        <taxon>Enterobacteriaceae</taxon>
        <taxon>Salmonella</taxon>
    </lineage>
</organism>
<reference evidence="1" key="1">
    <citation type="submission" date="2018-07" db="EMBL/GenBank/DDBJ databases">
        <authorList>
            <consortium name="GenomeTrakr network: Whole genome sequencing for foodborne pathogen traceback"/>
        </authorList>
    </citation>
    <scope>NUCLEOTIDE SEQUENCE [LARGE SCALE GENOMIC DNA]</scope>
    <source>
        <strain evidence="1">FDA00010322</strain>
    </source>
</reference>
<dbReference type="AlphaFoldDB" id="A0A402XLC6"/>